<dbReference type="Pfam" id="PF08615">
    <property type="entry name" value="RNase_H2_suC"/>
    <property type="match status" value="1"/>
</dbReference>
<name>A7T7T3_NEMVE</name>
<dbReference type="InterPro" id="IPR052863">
    <property type="entry name" value="RNase_H2_subunit_C"/>
</dbReference>
<dbReference type="KEGG" id="nve:5498340"/>
<reference evidence="1 2" key="1">
    <citation type="journal article" date="2007" name="Science">
        <title>Sea anemone genome reveals ancestral eumetazoan gene repertoire and genomic organization.</title>
        <authorList>
            <person name="Putnam N.H."/>
            <person name="Srivastava M."/>
            <person name="Hellsten U."/>
            <person name="Dirks B."/>
            <person name="Chapman J."/>
            <person name="Salamov A."/>
            <person name="Terry A."/>
            <person name="Shapiro H."/>
            <person name="Lindquist E."/>
            <person name="Kapitonov V.V."/>
            <person name="Jurka J."/>
            <person name="Genikhovich G."/>
            <person name="Grigoriev I.V."/>
            <person name="Lucas S.M."/>
            <person name="Steele R.E."/>
            <person name="Finnerty J.R."/>
            <person name="Technau U."/>
            <person name="Martindale M.Q."/>
            <person name="Rokhsar D.S."/>
        </authorList>
    </citation>
    <scope>NUCLEOTIDE SEQUENCE [LARGE SCALE GENOMIC DNA]</scope>
    <source>
        <strain evidence="2">CH2 X CH6</strain>
    </source>
</reference>
<dbReference type="eggNOG" id="ENOG502SBKV">
    <property type="taxonomic scope" value="Eukaryota"/>
</dbReference>
<dbReference type="InterPro" id="IPR013924">
    <property type="entry name" value="RNase_H2_suC"/>
</dbReference>
<dbReference type="OMA" id="CQITHNG"/>
<dbReference type="PhylomeDB" id="A7T7T3"/>
<evidence type="ECO:0000313" key="1">
    <source>
        <dbReference type="EMBL" id="EDO27966.1"/>
    </source>
</evidence>
<keyword evidence="2" id="KW-1185">Reference proteome</keyword>
<dbReference type="HOGENOM" id="CLU_097632_2_1_1"/>
<feature type="non-terminal residue" evidence="1">
    <location>
        <position position="99"/>
    </location>
</feature>
<dbReference type="GO" id="GO:0032299">
    <property type="term" value="C:ribonuclease H2 complex"/>
    <property type="evidence" value="ECO:0007669"/>
    <property type="project" value="InterPro"/>
</dbReference>
<dbReference type="GO" id="GO:0006401">
    <property type="term" value="P:RNA catabolic process"/>
    <property type="evidence" value="ECO:0007669"/>
    <property type="project" value="InterPro"/>
</dbReference>
<dbReference type="CDD" id="cd09271">
    <property type="entry name" value="RNase_H2-C"/>
    <property type="match status" value="1"/>
</dbReference>
<dbReference type="Proteomes" id="UP000001593">
    <property type="component" value="Unassembled WGS sequence"/>
</dbReference>
<feature type="non-terminal residue" evidence="1">
    <location>
        <position position="1"/>
    </location>
</feature>
<dbReference type="PANTHER" id="PTHR47063:SF1">
    <property type="entry name" value="RIBONUCLEASE H2 SUBUNIT C"/>
    <property type="match status" value="1"/>
</dbReference>
<evidence type="ECO:0000313" key="2">
    <source>
        <dbReference type="Proteomes" id="UP000001593"/>
    </source>
</evidence>
<dbReference type="PANTHER" id="PTHR47063">
    <property type="entry name" value="RIBONUCLEASE H2 SUBUNIT C"/>
    <property type="match status" value="1"/>
</dbReference>
<dbReference type="STRING" id="45351.A7T7T3"/>
<proteinExistence type="predicted"/>
<organism evidence="1 2">
    <name type="scientific">Nematostella vectensis</name>
    <name type="common">Starlet sea anemone</name>
    <dbReference type="NCBI Taxonomy" id="45351"/>
    <lineage>
        <taxon>Eukaryota</taxon>
        <taxon>Metazoa</taxon>
        <taxon>Cnidaria</taxon>
        <taxon>Anthozoa</taxon>
        <taxon>Hexacorallia</taxon>
        <taxon>Actiniaria</taxon>
        <taxon>Edwardsiidae</taxon>
        <taxon>Nematostella</taxon>
    </lineage>
</organism>
<dbReference type="InParanoid" id="A7T7T3"/>
<dbReference type="Gene3D" id="2.40.128.680">
    <property type="match status" value="1"/>
</dbReference>
<dbReference type="AlphaFoldDB" id="A7T7T3"/>
<protein>
    <submittedName>
        <fullName evidence="1">Uncharacterized protein</fullName>
    </submittedName>
</protein>
<gene>
    <name evidence="1" type="ORF">NEMVEDRAFT_v1g5018</name>
</gene>
<sequence length="99" mass="11395">RIHWMPCQITHNGDANVANFFDPTIRKNEGTEQDISASFRGRKLRGAVMQPPAGYSGFILREDRQPTTEEQDHHLKVTKKFNKFHYWNLETPPSGNDAV</sequence>
<dbReference type="EMBL" id="DS472295">
    <property type="protein sequence ID" value="EDO27966.1"/>
    <property type="molecule type" value="Genomic_DNA"/>
</dbReference>
<accession>A7T7T3</accession>